<dbReference type="Pfam" id="PF06196">
    <property type="entry name" value="DUF997"/>
    <property type="match status" value="1"/>
</dbReference>
<evidence type="ECO:0000256" key="1">
    <source>
        <dbReference type="SAM" id="Phobius"/>
    </source>
</evidence>
<sequence>MPQPQRSPKKQKFDFEVDPRYRQANKEALVAFLYWVLYLIVISVVALSIGLNKPAKDIHFIFGFPDWFFWSAGVATAVLCIIPYFIVRFFYRDYSLDADEHATADSEDADR</sequence>
<dbReference type="Proteomes" id="UP000539111">
    <property type="component" value="Unassembled WGS sequence"/>
</dbReference>
<keyword evidence="1" id="KW-0812">Transmembrane</keyword>
<dbReference type="PANTHER" id="PTHR39174">
    <property type="entry name" value="INNER MEMBRANE PROTEIN-RELATED"/>
    <property type="match status" value="1"/>
</dbReference>
<keyword evidence="1" id="KW-0472">Membrane</keyword>
<organism evidence="2 3">
    <name type="scientific">Spelaeicoccus albus</name>
    <dbReference type="NCBI Taxonomy" id="1280376"/>
    <lineage>
        <taxon>Bacteria</taxon>
        <taxon>Bacillati</taxon>
        <taxon>Actinomycetota</taxon>
        <taxon>Actinomycetes</taxon>
        <taxon>Micrococcales</taxon>
        <taxon>Brevibacteriaceae</taxon>
        <taxon>Spelaeicoccus</taxon>
    </lineage>
</organism>
<protein>
    <submittedName>
        <fullName evidence="2">Putative membrane protein YhdT</fullName>
    </submittedName>
</protein>
<feature type="transmembrane region" description="Helical" evidence="1">
    <location>
        <begin position="28"/>
        <end position="47"/>
    </location>
</feature>
<gene>
    <name evidence="2" type="ORF">BJY26_001170</name>
</gene>
<evidence type="ECO:0000313" key="3">
    <source>
        <dbReference type="Proteomes" id="UP000539111"/>
    </source>
</evidence>
<proteinExistence type="predicted"/>
<dbReference type="PANTHER" id="PTHR39174:SF1">
    <property type="entry name" value="INNER MEMBRANE PROTEIN"/>
    <property type="match status" value="1"/>
</dbReference>
<evidence type="ECO:0000313" key="2">
    <source>
        <dbReference type="EMBL" id="NYI66864.1"/>
    </source>
</evidence>
<comment type="caution">
    <text evidence="2">The sequence shown here is derived from an EMBL/GenBank/DDBJ whole genome shotgun (WGS) entry which is preliminary data.</text>
</comment>
<dbReference type="EMBL" id="JACBZP010000001">
    <property type="protein sequence ID" value="NYI66864.1"/>
    <property type="molecule type" value="Genomic_DNA"/>
</dbReference>
<keyword evidence="1" id="KW-1133">Transmembrane helix</keyword>
<keyword evidence="3" id="KW-1185">Reference proteome</keyword>
<accession>A0A7Z0D031</accession>
<name>A0A7Z0D031_9MICO</name>
<dbReference type="RefSeq" id="WP_179426494.1">
    <property type="nucleotide sequence ID" value="NZ_JACBZP010000001.1"/>
</dbReference>
<reference evidence="2 3" key="1">
    <citation type="submission" date="2020-07" db="EMBL/GenBank/DDBJ databases">
        <title>Sequencing the genomes of 1000 actinobacteria strains.</title>
        <authorList>
            <person name="Klenk H.-P."/>
        </authorList>
    </citation>
    <scope>NUCLEOTIDE SEQUENCE [LARGE SCALE GENOMIC DNA]</scope>
    <source>
        <strain evidence="2 3">DSM 26341</strain>
    </source>
</reference>
<dbReference type="AlphaFoldDB" id="A0A7Z0D031"/>
<dbReference type="InterPro" id="IPR010398">
    <property type="entry name" value="DUF997"/>
</dbReference>
<feature type="transmembrane region" description="Helical" evidence="1">
    <location>
        <begin position="67"/>
        <end position="87"/>
    </location>
</feature>